<dbReference type="InterPro" id="IPR002347">
    <property type="entry name" value="SDR_fam"/>
</dbReference>
<evidence type="ECO:0000256" key="1">
    <source>
        <dbReference type="ARBA" id="ARBA00006484"/>
    </source>
</evidence>
<keyword evidence="2" id="KW-0521">NADP</keyword>
<keyword evidence="3" id="KW-0560">Oxidoreductase</keyword>
<comment type="similarity">
    <text evidence="1 4">Belongs to the short-chain dehydrogenases/reductases (SDR) family.</text>
</comment>
<dbReference type="EMBL" id="JAJEWP010000001">
    <property type="protein sequence ID" value="MCC2615035.1"/>
    <property type="molecule type" value="Genomic_DNA"/>
</dbReference>
<evidence type="ECO:0000313" key="6">
    <source>
        <dbReference type="Proteomes" id="UP001520878"/>
    </source>
</evidence>
<organism evidence="5 6">
    <name type="scientific">Fluctibacter halophilus</name>
    <dbReference type="NCBI Taxonomy" id="226011"/>
    <lineage>
        <taxon>Bacteria</taxon>
        <taxon>Pseudomonadati</taxon>
        <taxon>Pseudomonadota</taxon>
        <taxon>Gammaproteobacteria</taxon>
        <taxon>Alteromonadales</taxon>
        <taxon>Alteromonadaceae</taxon>
        <taxon>Fluctibacter</taxon>
    </lineage>
</organism>
<dbReference type="RefSeq" id="WP_229156948.1">
    <property type="nucleotide sequence ID" value="NZ_JAJEWP010000001.1"/>
</dbReference>
<dbReference type="PRINTS" id="PR00081">
    <property type="entry name" value="GDHRDH"/>
</dbReference>
<dbReference type="Pfam" id="PF00106">
    <property type="entry name" value="adh_short"/>
    <property type="match status" value="1"/>
</dbReference>
<dbReference type="SUPFAM" id="SSF51735">
    <property type="entry name" value="NAD(P)-binding Rossmann-fold domains"/>
    <property type="match status" value="1"/>
</dbReference>
<gene>
    <name evidence="5" type="ORF">LJ739_02110</name>
</gene>
<comment type="caution">
    <text evidence="5">The sequence shown here is derived from an EMBL/GenBank/DDBJ whole genome shotgun (WGS) entry which is preliminary data.</text>
</comment>
<sequence>MDHQRSIKALSDIVPFRRVFITGGASGLGLTLANCFAAQGWHIGLYDFQSDALTSAKRQLSLGKGRVCCYEGDVREPASLTAAVNDFAKHGLGIMINNAGVAAGGGFLERSNEDWHWTFDINLMGTVNGCRAALPHLQTHGGLLHNVASAAGFMASPLMSSYNASKAAVLSLSESLIAEYSDVPKIGISVSMPAFFKTELLQRLRASEQEHNVARLLMEHSGYTVEDAAKDILAGLARQQTYILAPRRLSTLWRWKRWFPQHYLQQFPRLRRKRIAALTSKY</sequence>
<reference evidence="5 6" key="1">
    <citation type="submission" date="2021-10" db="EMBL/GenBank/DDBJ databases">
        <title>Draft genome of Aestuariibacter halophilus JC2043.</title>
        <authorList>
            <person name="Emsley S.A."/>
            <person name="Pfannmuller K.M."/>
            <person name="Ushijima B."/>
            <person name="Saw J.H."/>
            <person name="Videau P."/>
        </authorList>
    </citation>
    <scope>NUCLEOTIDE SEQUENCE [LARGE SCALE GENOMIC DNA]</scope>
    <source>
        <strain evidence="5 6">JC2043</strain>
    </source>
</reference>
<dbReference type="PANTHER" id="PTHR43391">
    <property type="entry name" value="RETINOL DEHYDROGENASE-RELATED"/>
    <property type="match status" value="1"/>
</dbReference>
<dbReference type="CDD" id="cd05233">
    <property type="entry name" value="SDR_c"/>
    <property type="match status" value="1"/>
</dbReference>
<dbReference type="Proteomes" id="UP001520878">
    <property type="component" value="Unassembled WGS sequence"/>
</dbReference>
<dbReference type="InterPro" id="IPR036291">
    <property type="entry name" value="NAD(P)-bd_dom_sf"/>
</dbReference>
<dbReference type="PRINTS" id="PR00080">
    <property type="entry name" value="SDRFAMILY"/>
</dbReference>
<dbReference type="PANTHER" id="PTHR43391:SF14">
    <property type="entry name" value="DEHYDROGENASE_REDUCTASE SDR FAMILY PROTEIN 7-LIKE"/>
    <property type="match status" value="1"/>
</dbReference>
<proteinExistence type="inferred from homology"/>
<evidence type="ECO:0000256" key="2">
    <source>
        <dbReference type="ARBA" id="ARBA00022857"/>
    </source>
</evidence>
<accession>A0ABS8G387</accession>
<evidence type="ECO:0000256" key="4">
    <source>
        <dbReference type="RuleBase" id="RU000363"/>
    </source>
</evidence>
<protein>
    <submittedName>
        <fullName evidence="5">SDR family NAD(P)-dependent oxidoreductase</fullName>
    </submittedName>
</protein>
<name>A0ABS8G387_9ALTE</name>
<evidence type="ECO:0000313" key="5">
    <source>
        <dbReference type="EMBL" id="MCC2615035.1"/>
    </source>
</evidence>
<dbReference type="Gene3D" id="3.40.50.720">
    <property type="entry name" value="NAD(P)-binding Rossmann-like Domain"/>
    <property type="match status" value="1"/>
</dbReference>
<keyword evidence="6" id="KW-1185">Reference proteome</keyword>
<evidence type="ECO:0000256" key="3">
    <source>
        <dbReference type="ARBA" id="ARBA00023002"/>
    </source>
</evidence>